<dbReference type="Proteomes" id="UP001415169">
    <property type="component" value="Unassembled WGS sequence"/>
</dbReference>
<evidence type="ECO:0000259" key="1">
    <source>
        <dbReference type="SMART" id="SM00507"/>
    </source>
</evidence>
<feature type="domain" description="HNH nuclease" evidence="1">
    <location>
        <begin position="109"/>
        <end position="173"/>
    </location>
</feature>
<dbReference type="EMBL" id="BAABBV010000001">
    <property type="protein sequence ID" value="GAA4153757.1"/>
    <property type="molecule type" value="Genomic_DNA"/>
</dbReference>
<reference evidence="2" key="2">
    <citation type="submission" date="2023-12" db="EMBL/GenBank/DDBJ databases">
        <authorList>
            <person name="Sun Q."/>
            <person name="Inoue M."/>
        </authorList>
    </citation>
    <scope>NUCLEOTIDE SEQUENCE</scope>
    <source>
        <strain evidence="2">JCM 17590</strain>
    </source>
</reference>
<dbReference type="CDD" id="cd00085">
    <property type="entry name" value="HNHc"/>
    <property type="match status" value="1"/>
</dbReference>
<sequence>MAKNASIRAPRRCALCQAHIDPKTRRVRWCSAEHAAIGRRLLARGFHVETCGKRGCTRPVLAEPGVRFRHACSDSHLDWLIAEAERAAANREVRDAQAGETATWTTAERHTVWAMTDGACAWCDSPLVIRADGFSGRDVPASATFTVDHLVPLDRGGDHAPANWLPACRSCNSARRNLLIGEWIERDQAAGREPRAQLVLADLASGTGAWARDPETSEIRLVDRAALLRG</sequence>
<keyword evidence="3" id="KW-1185">Reference proteome</keyword>
<gene>
    <name evidence="2" type="ORF">GCM10022286_00540</name>
</gene>
<evidence type="ECO:0000313" key="2">
    <source>
        <dbReference type="EMBL" id="GAA4153757.1"/>
    </source>
</evidence>
<dbReference type="SMART" id="SM00507">
    <property type="entry name" value="HNHc"/>
    <property type="match status" value="1"/>
</dbReference>
<dbReference type="InterPro" id="IPR002711">
    <property type="entry name" value="HNH"/>
</dbReference>
<proteinExistence type="predicted"/>
<reference evidence="2" key="1">
    <citation type="journal article" date="2014" name="Int. J. Syst. Evol. Microbiol.">
        <title>Complete genome of a new Firmicutes species belonging to the dominant human colonic microbiota ('Ruminococcus bicirculans') reveals two chromosomes and a selective capacity to utilize plant glucans.</title>
        <authorList>
            <consortium name="NISC Comparative Sequencing Program"/>
            <person name="Wegmann U."/>
            <person name="Louis P."/>
            <person name="Goesmann A."/>
            <person name="Henrissat B."/>
            <person name="Duncan S.H."/>
            <person name="Flint H.J."/>
        </authorList>
    </citation>
    <scope>NUCLEOTIDE SEQUENCE</scope>
    <source>
        <strain evidence="2">JCM 17590</strain>
    </source>
</reference>
<name>A0ABP7ZDS0_9MICO</name>
<protein>
    <recommendedName>
        <fullName evidence="1">HNH nuclease domain-containing protein</fullName>
    </recommendedName>
</protein>
<dbReference type="InterPro" id="IPR003615">
    <property type="entry name" value="HNH_nuc"/>
</dbReference>
<organism evidence="2 3">
    <name type="scientific">Gryllotalpicola daejeonensis</name>
    <dbReference type="NCBI Taxonomy" id="993087"/>
    <lineage>
        <taxon>Bacteria</taxon>
        <taxon>Bacillati</taxon>
        <taxon>Actinomycetota</taxon>
        <taxon>Actinomycetes</taxon>
        <taxon>Micrococcales</taxon>
        <taxon>Microbacteriaceae</taxon>
        <taxon>Gryllotalpicola</taxon>
    </lineage>
</organism>
<accession>A0ABP7ZDS0</accession>
<dbReference type="Pfam" id="PF01844">
    <property type="entry name" value="HNH"/>
    <property type="match status" value="1"/>
</dbReference>
<evidence type="ECO:0000313" key="3">
    <source>
        <dbReference type="Proteomes" id="UP001415169"/>
    </source>
</evidence>
<dbReference type="Gene3D" id="1.10.30.50">
    <property type="match status" value="1"/>
</dbReference>
<comment type="caution">
    <text evidence="2">The sequence shown here is derived from an EMBL/GenBank/DDBJ whole genome shotgun (WGS) entry which is preliminary data.</text>
</comment>
<dbReference type="RefSeq" id="WP_344789738.1">
    <property type="nucleotide sequence ID" value="NZ_BAABBV010000001.1"/>
</dbReference>